<dbReference type="EMBL" id="MQAD01000001">
    <property type="protein sequence ID" value="OOE06255.1"/>
    <property type="molecule type" value="Genomic_DNA"/>
</dbReference>
<gene>
    <name evidence="1" type="ORF">BO219_00260</name>
</gene>
<dbReference type="AlphaFoldDB" id="A0A1V3FXB6"/>
<organism evidence="1 2">
    <name type="scientific">Anoxybacillus kestanbolensis</name>
    <dbReference type="NCBI Taxonomy" id="227476"/>
    <lineage>
        <taxon>Bacteria</taxon>
        <taxon>Bacillati</taxon>
        <taxon>Bacillota</taxon>
        <taxon>Bacilli</taxon>
        <taxon>Bacillales</taxon>
        <taxon>Anoxybacillaceae</taxon>
        <taxon>Anoxybacillus</taxon>
    </lineage>
</organism>
<dbReference type="Proteomes" id="UP000188458">
    <property type="component" value="Unassembled WGS sequence"/>
</dbReference>
<evidence type="ECO:0000313" key="1">
    <source>
        <dbReference type="EMBL" id="OOE06255.1"/>
    </source>
</evidence>
<reference evidence="2" key="1">
    <citation type="submission" date="2016-11" db="EMBL/GenBank/DDBJ databases">
        <title>Draft genome sequence of Anoxybacillus sp. strain 103 isolated from the Qarvajar hot spring in Nagorno-Karabach.</title>
        <authorList>
            <person name="Hovhannisyan P."/>
            <person name="Panosyan H."/>
            <person name="Birkeland N.-K."/>
        </authorList>
    </citation>
    <scope>NUCLEOTIDE SEQUENCE [LARGE SCALE GENOMIC DNA]</scope>
    <source>
        <strain evidence="2">103</strain>
    </source>
</reference>
<sequence>MFSKTDAMTKNSTYDEAFRELVDGANKPLVVWNGLSSIQAEQKVGLDVCLTLQRCHACAWAK</sequence>
<name>A0A1V3FXB6_9BACL</name>
<proteinExistence type="predicted"/>
<evidence type="ECO:0000313" key="2">
    <source>
        <dbReference type="Proteomes" id="UP000188458"/>
    </source>
</evidence>
<protein>
    <submittedName>
        <fullName evidence="1">Uncharacterized protein</fullName>
    </submittedName>
</protein>
<accession>A0A1V3FXB6</accession>
<keyword evidence="2" id="KW-1185">Reference proteome</keyword>
<comment type="caution">
    <text evidence="1">The sequence shown here is derived from an EMBL/GenBank/DDBJ whole genome shotgun (WGS) entry which is preliminary data.</text>
</comment>